<dbReference type="Proteomes" id="UP000219621">
    <property type="component" value="Unassembled WGS sequence"/>
</dbReference>
<dbReference type="GO" id="GO:0050661">
    <property type="term" value="F:NADP binding"/>
    <property type="evidence" value="ECO:0007669"/>
    <property type="project" value="UniProtKB-UniRule"/>
</dbReference>
<dbReference type="GO" id="GO:0019877">
    <property type="term" value="P:diaminopimelate biosynthetic process"/>
    <property type="evidence" value="ECO:0007669"/>
    <property type="project" value="UniProtKB-UniRule"/>
</dbReference>
<evidence type="ECO:0000256" key="10">
    <source>
        <dbReference type="ARBA" id="ARBA00038983"/>
    </source>
</evidence>
<dbReference type="SUPFAM" id="SSF55347">
    <property type="entry name" value="Glyceraldehyde-3-phosphate dehydrogenase-like, C-terminal domain"/>
    <property type="match status" value="1"/>
</dbReference>
<feature type="binding site" evidence="13">
    <location>
        <begin position="97"/>
        <end position="99"/>
    </location>
    <ligand>
        <name>NAD(+)</name>
        <dbReference type="ChEBI" id="CHEBI:57540"/>
    </ligand>
</feature>
<keyword evidence="3 13" id="KW-0028">Amino-acid biosynthesis</keyword>
<feature type="active site" description="Proton donor/acceptor" evidence="13">
    <location>
        <position position="154"/>
    </location>
</feature>
<reference evidence="16 17" key="1">
    <citation type="submission" date="2017-09" db="EMBL/GenBank/DDBJ databases">
        <authorList>
            <person name="Ehlers B."/>
            <person name="Leendertz F.H."/>
        </authorList>
    </citation>
    <scope>NUCLEOTIDE SEQUENCE [LARGE SCALE GENOMIC DNA]</scope>
    <source>
        <strain evidence="16 17">USBA 140</strain>
    </source>
</reference>
<accession>A0A286GU81</accession>
<sequence length="268" mass="27404">MKIGIVGCTGRMGRMLLQEVLKTDGAGLAGGTARAGSPHVGRDVGLLVGSEEVGALVTDDPAVLFAAADAVIDFTSPTATLAHVKLAAEHGTALIVGTTGISAAQEAEIREAGGKTVVVMAPNMSVGVNLLFALTQRVAATLGIDYDIEIVEMHHRHKVDAPSGTALGLGRAAAAGRGVALDDVAVWAREGFTGPREQGAIGFATLRGGDVVGDHTVVFAAEGERVELTHKASSRAVFAKGAVRAALWCDGRAPGFYTMFDVLGLPAE</sequence>
<comment type="caution">
    <text evidence="13">Was originally thought to be a dihydrodipicolinate reductase (DHDPR), catalyzing the conversion of dihydrodipicolinate to tetrahydrodipicolinate. However, it was shown in E.coli that the substrate of the enzymatic reaction is not dihydrodipicolinate (DHDP) but in fact (2S,4S)-4-hydroxy-2,3,4,5-tetrahydrodipicolinic acid (HTPA), the product released by the DapA-catalyzed reaction.</text>
</comment>
<keyword evidence="5 13" id="KW-0220">Diaminopimelate biosynthesis</keyword>
<feature type="binding site" evidence="13">
    <location>
        <position position="59"/>
    </location>
    <ligand>
        <name>NAD(+)</name>
        <dbReference type="ChEBI" id="CHEBI:57540"/>
    </ligand>
</feature>
<dbReference type="InterPro" id="IPR022664">
    <property type="entry name" value="DapB_N_CS"/>
</dbReference>
<dbReference type="Gene3D" id="3.30.360.10">
    <property type="entry name" value="Dihydrodipicolinate Reductase, domain 2"/>
    <property type="match status" value="1"/>
</dbReference>
<gene>
    <name evidence="13" type="primary">dapB</name>
    <name evidence="16" type="ORF">SAMN05421508_108227</name>
</gene>
<name>A0A286GU81_9PROT</name>
<dbReference type="EMBL" id="OCNJ01000008">
    <property type="protein sequence ID" value="SOD99123.1"/>
    <property type="molecule type" value="Genomic_DNA"/>
</dbReference>
<dbReference type="PANTHER" id="PTHR20836">
    <property type="entry name" value="DIHYDRODIPICOLINATE REDUCTASE"/>
    <property type="match status" value="1"/>
</dbReference>
<evidence type="ECO:0000256" key="2">
    <source>
        <dbReference type="ARBA" id="ARBA00022490"/>
    </source>
</evidence>
<keyword evidence="2 13" id="KW-0963">Cytoplasm</keyword>
<proteinExistence type="inferred from homology"/>
<keyword evidence="17" id="KW-1185">Reference proteome</keyword>
<keyword evidence="4 13" id="KW-0521">NADP</keyword>
<feature type="active site" description="Proton donor" evidence="13">
    <location>
        <position position="158"/>
    </location>
</feature>
<dbReference type="InterPro" id="IPR022663">
    <property type="entry name" value="DapB_C"/>
</dbReference>
<protein>
    <recommendedName>
        <fullName evidence="10 13">4-hydroxy-tetrahydrodipicolinate reductase</fullName>
        <shortName evidence="13">HTPA reductase</shortName>
        <ecNumber evidence="10 13">1.17.1.8</ecNumber>
    </recommendedName>
</protein>
<evidence type="ECO:0000259" key="14">
    <source>
        <dbReference type="Pfam" id="PF01113"/>
    </source>
</evidence>
<comment type="catalytic activity">
    <reaction evidence="11 13">
        <text>(S)-2,3,4,5-tetrahydrodipicolinate + NADP(+) + H2O = (2S,4S)-4-hydroxy-2,3,4,5-tetrahydrodipicolinate + NADPH + H(+)</text>
        <dbReference type="Rhea" id="RHEA:35331"/>
        <dbReference type="ChEBI" id="CHEBI:15377"/>
        <dbReference type="ChEBI" id="CHEBI:15378"/>
        <dbReference type="ChEBI" id="CHEBI:16845"/>
        <dbReference type="ChEBI" id="CHEBI:57783"/>
        <dbReference type="ChEBI" id="CHEBI:58349"/>
        <dbReference type="ChEBI" id="CHEBI:67139"/>
        <dbReference type="EC" id="1.17.1.8"/>
    </reaction>
</comment>
<evidence type="ECO:0000256" key="5">
    <source>
        <dbReference type="ARBA" id="ARBA00022915"/>
    </source>
</evidence>
<evidence type="ECO:0000313" key="17">
    <source>
        <dbReference type="Proteomes" id="UP000219621"/>
    </source>
</evidence>
<dbReference type="GO" id="GO:0005737">
    <property type="term" value="C:cytoplasm"/>
    <property type="evidence" value="ECO:0007669"/>
    <property type="project" value="UniProtKB-SubCell"/>
</dbReference>
<dbReference type="InterPro" id="IPR036291">
    <property type="entry name" value="NAD(P)-bd_dom_sf"/>
</dbReference>
<dbReference type="Pfam" id="PF01113">
    <property type="entry name" value="DapB_N"/>
    <property type="match status" value="1"/>
</dbReference>
<feature type="domain" description="Dihydrodipicolinate reductase C-terminal" evidence="15">
    <location>
        <begin position="127"/>
        <end position="263"/>
    </location>
</feature>
<comment type="pathway">
    <text evidence="9 13">Amino-acid biosynthesis; L-lysine biosynthesis via DAP pathway; (S)-tetrahydrodipicolinate from L-aspartate: step 4/4.</text>
</comment>
<dbReference type="Gene3D" id="3.40.50.720">
    <property type="entry name" value="NAD(P)-binding Rossmann-like Domain"/>
    <property type="match status" value="1"/>
</dbReference>
<dbReference type="GO" id="GO:0008839">
    <property type="term" value="F:4-hydroxy-tetrahydrodipicolinate reductase"/>
    <property type="evidence" value="ECO:0007669"/>
    <property type="project" value="UniProtKB-UniRule"/>
</dbReference>
<evidence type="ECO:0000259" key="15">
    <source>
        <dbReference type="Pfam" id="PF05173"/>
    </source>
</evidence>
<keyword evidence="7 13" id="KW-0520">NAD</keyword>
<feature type="binding site" evidence="13">
    <location>
        <begin position="164"/>
        <end position="165"/>
    </location>
    <ligand>
        <name>(S)-2,3,4,5-tetrahydrodipicolinate</name>
        <dbReference type="ChEBI" id="CHEBI:16845"/>
    </ligand>
</feature>
<dbReference type="GO" id="GO:0051287">
    <property type="term" value="F:NAD binding"/>
    <property type="evidence" value="ECO:0007669"/>
    <property type="project" value="UniProtKB-UniRule"/>
</dbReference>
<feature type="domain" description="Dihydrodipicolinate reductase N-terminal" evidence="14">
    <location>
        <begin position="1"/>
        <end position="124"/>
    </location>
</feature>
<dbReference type="PANTHER" id="PTHR20836:SF0">
    <property type="entry name" value="4-HYDROXY-TETRAHYDRODIPICOLINATE REDUCTASE 1, CHLOROPLASTIC-RELATED"/>
    <property type="match status" value="1"/>
</dbReference>
<dbReference type="GO" id="GO:0009089">
    <property type="term" value="P:lysine biosynthetic process via diaminopimelate"/>
    <property type="evidence" value="ECO:0007669"/>
    <property type="project" value="UniProtKB-UniRule"/>
</dbReference>
<comment type="catalytic activity">
    <reaction evidence="12 13">
        <text>(S)-2,3,4,5-tetrahydrodipicolinate + NAD(+) + H2O = (2S,4S)-4-hydroxy-2,3,4,5-tetrahydrodipicolinate + NADH + H(+)</text>
        <dbReference type="Rhea" id="RHEA:35323"/>
        <dbReference type="ChEBI" id="CHEBI:15377"/>
        <dbReference type="ChEBI" id="CHEBI:15378"/>
        <dbReference type="ChEBI" id="CHEBI:16845"/>
        <dbReference type="ChEBI" id="CHEBI:57540"/>
        <dbReference type="ChEBI" id="CHEBI:57945"/>
        <dbReference type="ChEBI" id="CHEBI:67139"/>
        <dbReference type="EC" id="1.17.1.8"/>
    </reaction>
</comment>
<dbReference type="PIRSF" id="PIRSF000161">
    <property type="entry name" value="DHPR"/>
    <property type="match status" value="1"/>
</dbReference>
<evidence type="ECO:0000256" key="12">
    <source>
        <dbReference type="ARBA" id="ARBA00049396"/>
    </source>
</evidence>
<dbReference type="UniPathway" id="UPA00034">
    <property type="reaction ID" value="UER00018"/>
</dbReference>
<dbReference type="PROSITE" id="PS01298">
    <property type="entry name" value="DAPB"/>
    <property type="match status" value="1"/>
</dbReference>
<keyword evidence="6 13" id="KW-0560">Oxidoreductase</keyword>
<dbReference type="InterPro" id="IPR000846">
    <property type="entry name" value="DapB_N"/>
</dbReference>
<dbReference type="SUPFAM" id="SSF51735">
    <property type="entry name" value="NAD(P)-binding Rossmann-fold domains"/>
    <property type="match status" value="1"/>
</dbReference>
<evidence type="ECO:0000256" key="11">
    <source>
        <dbReference type="ARBA" id="ARBA00049080"/>
    </source>
</evidence>
<dbReference type="RefSeq" id="WP_097280617.1">
    <property type="nucleotide sequence ID" value="NZ_OCNJ01000008.1"/>
</dbReference>
<dbReference type="FunFam" id="3.30.360.10:FF:000004">
    <property type="entry name" value="4-hydroxy-tetrahydrodipicolinate reductase"/>
    <property type="match status" value="1"/>
</dbReference>
<dbReference type="NCBIfam" id="TIGR00036">
    <property type="entry name" value="dapB"/>
    <property type="match status" value="1"/>
</dbReference>
<feature type="binding site" evidence="13">
    <location>
        <position position="155"/>
    </location>
    <ligand>
        <name>(S)-2,3,4,5-tetrahydrodipicolinate</name>
        <dbReference type="ChEBI" id="CHEBI:16845"/>
    </ligand>
</feature>
<evidence type="ECO:0000256" key="6">
    <source>
        <dbReference type="ARBA" id="ARBA00023002"/>
    </source>
</evidence>
<dbReference type="EC" id="1.17.1.8" evidence="10 13"/>
<evidence type="ECO:0000256" key="3">
    <source>
        <dbReference type="ARBA" id="ARBA00022605"/>
    </source>
</evidence>
<feature type="binding site" evidence="13">
    <location>
        <begin position="121"/>
        <end position="124"/>
    </location>
    <ligand>
        <name>NAD(+)</name>
        <dbReference type="ChEBI" id="CHEBI:57540"/>
    </ligand>
</feature>
<feature type="binding site" evidence="13">
    <location>
        <begin position="7"/>
        <end position="12"/>
    </location>
    <ligand>
        <name>NAD(+)</name>
        <dbReference type="ChEBI" id="CHEBI:57540"/>
    </ligand>
</feature>
<evidence type="ECO:0000256" key="9">
    <source>
        <dbReference type="ARBA" id="ARBA00037922"/>
    </source>
</evidence>
<comment type="subcellular location">
    <subcellularLocation>
        <location evidence="13">Cytoplasm</location>
    </subcellularLocation>
</comment>
<dbReference type="CDD" id="cd02274">
    <property type="entry name" value="DHDPR_N"/>
    <property type="match status" value="1"/>
</dbReference>
<organism evidence="16 17">
    <name type="scientific">Caenispirillum bisanense</name>
    <dbReference type="NCBI Taxonomy" id="414052"/>
    <lineage>
        <taxon>Bacteria</taxon>
        <taxon>Pseudomonadati</taxon>
        <taxon>Pseudomonadota</taxon>
        <taxon>Alphaproteobacteria</taxon>
        <taxon>Rhodospirillales</taxon>
        <taxon>Novispirillaceae</taxon>
        <taxon>Caenispirillum</taxon>
    </lineage>
</organism>
<evidence type="ECO:0000313" key="16">
    <source>
        <dbReference type="EMBL" id="SOD99123.1"/>
    </source>
</evidence>
<evidence type="ECO:0000256" key="8">
    <source>
        <dbReference type="ARBA" id="ARBA00023154"/>
    </source>
</evidence>
<evidence type="ECO:0000256" key="7">
    <source>
        <dbReference type="ARBA" id="ARBA00023027"/>
    </source>
</evidence>
<dbReference type="InterPro" id="IPR023940">
    <property type="entry name" value="DHDPR_bac"/>
</dbReference>
<comment type="similarity">
    <text evidence="1 13">Belongs to the DapB family.</text>
</comment>
<dbReference type="OrthoDB" id="9790352at2"/>
<keyword evidence="8 13" id="KW-0457">Lysine biosynthesis</keyword>
<evidence type="ECO:0000256" key="1">
    <source>
        <dbReference type="ARBA" id="ARBA00006642"/>
    </source>
</evidence>
<evidence type="ECO:0000256" key="13">
    <source>
        <dbReference type="HAMAP-Rule" id="MF_00102"/>
    </source>
</evidence>
<comment type="subunit">
    <text evidence="13">Homotetramer.</text>
</comment>
<dbReference type="GO" id="GO:0016726">
    <property type="term" value="F:oxidoreductase activity, acting on CH or CH2 groups, NAD or NADP as acceptor"/>
    <property type="evidence" value="ECO:0007669"/>
    <property type="project" value="UniProtKB-UniRule"/>
</dbReference>
<dbReference type="Pfam" id="PF05173">
    <property type="entry name" value="DapB_C"/>
    <property type="match status" value="1"/>
</dbReference>
<dbReference type="HAMAP" id="MF_00102">
    <property type="entry name" value="DapB"/>
    <property type="match status" value="1"/>
</dbReference>
<dbReference type="AlphaFoldDB" id="A0A286GU81"/>
<comment type="function">
    <text evidence="13">Catalyzes the conversion of 4-hydroxy-tetrahydrodipicolinate (HTPA) to tetrahydrodipicolinate.</text>
</comment>
<evidence type="ECO:0000256" key="4">
    <source>
        <dbReference type="ARBA" id="ARBA00022857"/>
    </source>
</evidence>
<comment type="caution">
    <text evidence="13">Lacks conserved residue(s) required for the propagation of feature annotation.</text>
</comment>